<dbReference type="SUPFAM" id="SSF51735">
    <property type="entry name" value="NAD(P)-binding Rossmann-fold domains"/>
    <property type="match status" value="1"/>
</dbReference>
<reference evidence="10" key="1">
    <citation type="journal article" date="2014" name="Int. J. Syst. Evol. Microbiol.">
        <title>Complete genome sequence of Corynebacterium casei LMG S-19264T (=DSM 44701T), isolated from a smear-ripened cheese.</title>
        <authorList>
            <consortium name="US DOE Joint Genome Institute (JGI-PGF)"/>
            <person name="Walter F."/>
            <person name="Albersmeier A."/>
            <person name="Kalinowski J."/>
            <person name="Ruckert C."/>
        </authorList>
    </citation>
    <scope>NUCLEOTIDE SEQUENCE</scope>
    <source>
        <strain evidence="10">CGMCC 1.12754</strain>
    </source>
</reference>
<evidence type="ECO:0000313" key="10">
    <source>
        <dbReference type="EMBL" id="GGG88376.1"/>
    </source>
</evidence>
<dbReference type="Proteomes" id="UP000622860">
    <property type="component" value="Unassembled WGS sequence"/>
</dbReference>
<dbReference type="Gene3D" id="3.30.360.10">
    <property type="entry name" value="Dihydrodipicolinate Reductase, domain 2"/>
    <property type="match status" value="1"/>
</dbReference>
<evidence type="ECO:0000256" key="7">
    <source>
        <dbReference type="HAMAP-Rule" id="MF_00150"/>
    </source>
</evidence>
<keyword evidence="2 7" id="KW-0055">Arginine biosynthesis</keyword>
<evidence type="ECO:0000259" key="9">
    <source>
        <dbReference type="SMART" id="SM00859"/>
    </source>
</evidence>
<evidence type="ECO:0000313" key="11">
    <source>
        <dbReference type="Proteomes" id="UP000622860"/>
    </source>
</evidence>
<comment type="caution">
    <text evidence="10">The sequence shown here is derived from an EMBL/GenBank/DDBJ whole genome shotgun (WGS) entry which is preliminary data.</text>
</comment>
<dbReference type="Pfam" id="PF01118">
    <property type="entry name" value="Semialdhyde_dh"/>
    <property type="match status" value="1"/>
</dbReference>
<evidence type="ECO:0000256" key="6">
    <source>
        <dbReference type="ARBA" id="ARBA00050557"/>
    </source>
</evidence>
<dbReference type="SMART" id="SM00859">
    <property type="entry name" value="Semialdhyde_dh"/>
    <property type="match status" value="1"/>
</dbReference>
<keyword evidence="5 7" id="KW-0560">Oxidoreductase</keyword>
<dbReference type="RefSeq" id="WP_188456952.1">
    <property type="nucleotide sequence ID" value="NZ_BMFR01000031.1"/>
</dbReference>
<dbReference type="PROSITE" id="PS01224">
    <property type="entry name" value="ARGC"/>
    <property type="match status" value="1"/>
</dbReference>
<dbReference type="CDD" id="cd23934">
    <property type="entry name" value="AGPR_1_C"/>
    <property type="match status" value="1"/>
</dbReference>
<keyword evidence="4 7" id="KW-0521">NADP</keyword>
<dbReference type="FunFam" id="3.30.360.10:FF:000014">
    <property type="entry name" value="N-acetyl-gamma-glutamyl-phosphate reductase"/>
    <property type="match status" value="1"/>
</dbReference>
<reference evidence="10" key="2">
    <citation type="submission" date="2020-09" db="EMBL/GenBank/DDBJ databases">
        <authorList>
            <person name="Sun Q."/>
            <person name="Zhou Y."/>
        </authorList>
    </citation>
    <scope>NUCLEOTIDE SEQUENCE</scope>
    <source>
        <strain evidence="10">CGMCC 1.12754</strain>
    </source>
</reference>
<evidence type="ECO:0000256" key="2">
    <source>
        <dbReference type="ARBA" id="ARBA00022571"/>
    </source>
</evidence>
<evidence type="ECO:0000256" key="4">
    <source>
        <dbReference type="ARBA" id="ARBA00022857"/>
    </source>
</evidence>
<dbReference type="PANTHER" id="PTHR32338:SF10">
    <property type="entry name" value="N-ACETYL-GAMMA-GLUTAMYL-PHOSPHATE REDUCTASE, CHLOROPLASTIC-RELATED"/>
    <property type="match status" value="1"/>
</dbReference>
<dbReference type="HAMAP" id="MF_00150">
    <property type="entry name" value="ArgC_type1"/>
    <property type="match status" value="1"/>
</dbReference>
<dbReference type="GO" id="GO:0051287">
    <property type="term" value="F:NAD binding"/>
    <property type="evidence" value="ECO:0007669"/>
    <property type="project" value="InterPro"/>
</dbReference>
<evidence type="ECO:0000256" key="5">
    <source>
        <dbReference type="ARBA" id="ARBA00023002"/>
    </source>
</evidence>
<accession>A0A917HSV5</accession>
<dbReference type="SUPFAM" id="SSF55347">
    <property type="entry name" value="Glyceraldehyde-3-phosphate dehydrogenase-like, C-terminal domain"/>
    <property type="match status" value="1"/>
</dbReference>
<dbReference type="EC" id="1.2.1.38" evidence="7"/>
<dbReference type="CDD" id="cd17895">
    <property type="entry name" value="AGPR_1_N"/>
    <property type="match status" value="1"/>
</dbReference>
<comment type="similarity">
    <text evidence="7">Belongs to the NAGSA dehydrogenase family. Type 1 subfamily.</text>
</comment>
<dbReference type="InterPro" id="IPR050085">
    <property type="entry name" value="AGPR"/>
</dbReference>
<name>A0A917HSV5_9BACI</name>
<dbReference type="Pfam" id="PF22698">
    <property type="entry name" value="Semialdhyde_dhC_1"/>
    <property type="match status" value="1"/>
</dbReference>
<dbReference type="GO" id="GO:0003942">
    <property type="term" value="F:N-acetyl-gamma-glutamyl-phosphate reductase activity"/>
    <property type="evidence" value="ECO:0007669"/>
    <property type="project" value="UniProtKB-UniRule"/>
</dbReference>
<dbReference type="NCBIfam" id="TIGR01850">
    <property type="entry name" value="argC"/>
    <property type="match status" value="1"/>
</dbReference>
<dbReference type="AlphaFoldDB" id="A0A917HSV5"/>
<dbReference type="EMBL" id="BMFR01000031">
    <property type="protein sequence ID" value="GGG88376.1"/>
    <property type="molecule type" value="Genomic_DNA"/>
</dbReference>
<sequence>MKIAIIGATGYGGAELIRILNMHPEVSIHSIHSSSQQNKPIHESYPHLESITEQVLQEIDAEKIARQVDLVFTATPSGISSKLVPELLNNGLKVIDLSGDYRIKNPTVYKEWYKKQPVDAYWLHEAVYGLTEWMDEDLTEIKFISNPGCYPTAALLGLAPLVKNQLIDTNSIIIDAKSGVTGAGRNATPTTHYPEMNDNLKIYKVNEHQHIPEIEQVLSEWNAEVGPITFSTHLVPMTRGIMATMYADLTKEIKYEQLFQLYQESYQDAYFVRIKEQGMFPCTKEVYGSNFCDISLAYDKRTNRVMVVSVIDNLMKGAAGQAVQNLNKLLGIAEQSGLDFVPVYP</sequence>
<dbReference type="InterPro" id="IPR000706">
    <property type="entry name" value="AGPR_type-1"/>
</dbReference>
<protein>
    <recommendedName>
        <fullName evidence="7">N-acetyl-gamma-glutamyl-phosphate reductase</fullName>
        <shortName evidence="7">AGPR</shortName>
        <ecNumber evidence="7">1.2.1.38</ecNumber>
    </recommendedName>
    <alternativeName>
        <fullName evidence="7">N-acetyl-glutamate semialdehyde dehydrogenase</fullName>
        <shortName evidence="7">NAGSA dehydrogenase</shortName>
    </alternativeName>
</protein>
<dbReference type="InterPro" id="IPR000534">
    <property type="entry name" value="Semialdehyde_DH_NAD-bd"/>
</dbReference>
<comment type="subcellular location">
    <subcellularLocation>
        <location evidence="7">Cytoplasm</location>
    </subcellularLocation>
</comment>
<dbReference type="InterPro" id="IPR036291">
    <property type="entry name" value="NAD(P)-bd_dom_sf"/>
</dbReference>
<dbReference type="PANTHER" id="PTHR32338">
    <property type="entry name" value="N-ACETYL-GAMMA-GLUTAMYL-PHOSPHATE REDUCTASE, CHLOROPLASTIC-RELATED-RELATED"/>
    <property type="match status" value="1"/>
</dbReference>
<comment type="function">
    <text evidence="7">Catalyzes the NADPH-dependent reduction of N-acetyl-5-glutamyl phosphate to yield N-acetyl-L-glutamate 5-semialdehyde.</text>
</comment>
<dbReference type="Gene3D" id="3.40.50.720">
    <property type="entry name" value="NAD(P)-binding Rossmann-like Domain"/>
    <property type="match status" value="1"/>
</dbReference>
<comment type="catalytic activity">
    <reaction evidence="6 7">
        <text>N-acetyl-L-glutamate 5-semialdehyde + phosphate + NADP(+) = N-acetyl-L-glutamyl 5-phosphate + NADPH + H(+)</text>
        <dbReference type="Rhea" id="RHEA:21588"/>
        <dbReference type="ChEBI" id="CHEBI:15378"/>
        <dbReference type="ChEBI" id="CHEBI:29123"/>
        <dbReference type="ChEBI" id="CHEBI:43474"/>
        <dbReference type="ChEBI" id="CHEBI:57783"/>
        <dbReference type="ChEBI" id="CHEBI:57936"/>
        <dbReference type="ChEBI" id="CHEBI:58349"/>
        <dbReference type="EC" id="1.2.1.38"/>
    </reaction>
</comment>
<dbReference type="GO" id="GO:0006526">
    <property type="term" value="P:L-arginine biosynthetic process"/>
    <property type="evidence" value="ECO:0007669"/>
    <property type="project" value="UniProtKB-UniRule"/>
</dbReference>
<dbReference type="GO" id="GO:0005737">
    <property type="term" value="C:cytoplasm"/>
    <property type="evidence" value="ECO:0007669"/>
    <property type="project" value="UniProtKB-SubCell"/>
</dbReference>
<dbReference type="InterPro" id="IPR023013">
    <property type="entry name" value="AGPR_AS"/>
</dbReference>
<proteinExistence type="inferred from homology"/>
<comment type="pathway">
    <text evidence="1 7">Amino-acid biosynthesis; L-arginine biosynthesis; N(2)-acetyl-L-ornithine from L-glutamate: step 3/4.</text>
</comment>
<keyword evidence="11" id="KW-1185">Reference proteome</keyword>
<evidence type="ECO:0000256" key="3">
    <source>
        <dbReference type="ARBA" id="ARBA00022605"/>
    </source>
</evidence>
<dbReference type="GO" id="GO:0070401">
    <property type="term" value="F:NADP+ binding"/>
    <property type="evidence" value="ECO:0007669"/>
    <property type="project" value="InterPro"/>
</dbReference>
<feature type="active site" evidence="7 8">
    <location>
        <position position="149"/>
    </location>
</feature>
<keyword evidence="7" id="KW-0963">Cytoplasm</keyword>
<keyword evidence="3 7" id="KW-0028">Amino-acid biosynthesis</keyword>
<gene>
    <name evidence="7 10" type="primary">argC</name>
    <name evidence="10" type="ORF">GCM10011398_37970</name>
</gene>
<feature type="domain" description="Semialdehyde dehydrogenase NAD-binding" evidence="9">
    <location>
        <begin position="2"/>
        <end position="141"/>
    </location>
</feature>
<evidence type="ECO:0000256" key="8">
    <source>
        <dbReference type="PROSITE-ProRule" id="PRU10010"/>
    </source>
</evidence>
<organism evidence="10 11">
    <name type="scientific">Virgibacillus oceani</name>
    <dbReference type="NCBI Taxonomy" id="1479511"/>
    <lineage>
        <taxon>Bacteria</taxon>
        <taxon>Bacillati</taxon>
        <taxon>Bacillota</taxon>
        <taxon>Bacilli</taxon>
        <taxon>Bacillales</taxon>
        <taxon>Bacillaceae</taxon>
        <taxon>Virgibacillus</taxon>
    </lineage>
</organism>
<evidence type="ECO:0000256" key="1">
    <source>
        <dbReference type="ARBA" id="ARBA00004862"/>
    </source>
</evidence>
<dbReference type="InterPro" id="IPR058924">
    <property type="entry name" value="AGPR_dimerisation_dom"/>
</dbReference>